<dbReference type="InterPro" id="IPR050426">
    <property type="entry name" value="Glycosyltransferase_28"/>
</dbReference>
<gene>
    <name evidence="3" type="ORF">J2S42_003949</name>
</gene>
<evidence type="ECO:0000256" key="1">
    <source>
        <dbReference type="ARBA" id="ARBA00022679"/>
    </source>
</evidence>
<evidence type="ECO:0000313" key="3">
    <source>
        <dbReference type="EMBL" id="MDQ0367280.1"/>
    </source>
</evidence>
<name>A0AAE3W0W2_9ACTN</name>
<dbReference type="Pfam" id="PF06722">
    <property type="entry name" value="EryCIII-like_C"/>
    <property type="match status" value="1"/>
</dbReference>
<evidence type="ECO:0000259" key="2">
    <source>
        <dbReference type="Pfam" id="PF06722"/>
    </source>
</evidence>
<dbReference type="EMBL" id="JAUSUZ010000001">
    <property type="protein sequence ID" value="MDQ0367280.1"/>
    <property type="molecule type" value="Genomic_DNA"/>
</dbReference>
<dbReference type="AlphaFoldDB" id="A0AAE3W0W2"/>
<dbReference type="CDD" id="cd03784">
    <property type="entry name" value="GT1_Gtf-like"/>
    <property type="match status" value="1"/>
</dbReference>
<comment type="caution">
    <text evidence="3">The sequence shown here is derived from an EMBL/GenBank/DDBJ whole genome shotgun (WGS) entry which is preliminary data.</text>
</comment>
<protein>
    <submittedName>
        <fullName evidence="3">UDP:flavonoid glycosyltransferase YjiC (YdhE family)</fullName>
    </submittedName>
</protein>
<reference evidence="3 4" key="1">
    <citation type="submission" date="2023-07" db="EMBL/GenBank/DDBJ databases">
        <title>Sequencing the genomes of 1000 actinobacteria strains.</title>
        <authorList>
            <person name="Klenk H.-P."/>
        </authorList>
    </citation>
    <scope>NUCLEOTIDE SEQUENCE [LARGE SCALE GENOMIC DNA]</scope>
    <source>
        <strain evidence="3 4">DSM 44709</strain>
    </source>
</reference>
<evidence type="ECO:0000313" key="4">
    <source>
        <dbReference type="Proteomes" id="UP001240236"/>
    </source>
</evidence>
<dbReference type="Proteomes" id="UP001240236">
    <property type="component" value="Unassembled WGS sequence"/>
</dbReference>
<dbReference type="GO" id="GO:0016758">
    <property type="term" value="F:hexosyltransferase activity"/>
    <property type="evidence" value="ECO:0007669"/>
    <property type="project" value="UniProtKB-ARBA"/>
</dbReference>
<dbReference type="SUPFAM" id="SSF53756">
    <property type="entry name" value="UDP-Glycosyltransferase/glycogen phosphorylase"/>
    <property type="match status" value="1"/>
</dbReference>
<dbReference type="InterPro" id="IPR002213">
    <property type="entry name" value="UDP_glucos_trans"/>
</dbReference>
<keyword evidence="4" id="KW-1185">Reference proteome</keyword>
<accession>A0AAE3W0W2</accession>
<dbReference type="FunFam" id="3.40.50.2000:FF:000072">
    <property type="entry name" value="Glycosyl transferase"/>
    <property type="match status" value="1"/>
</dbReference>
<dbReference type="Gene3D" id="3.40.50.2000">
    <property type="entry name" value="Glycogen Phosphorylase B"/>
    <property type="match status" value="2"/>
</dbReference>
<dbReference type="PROSITE" id="PS00375">
    <property type="entry name" value="UDPGT"/>
    <property type="match status" value="1"/>
</dbReference>
<dbReference type="GO" id="GO:0017000">
    <property type="term" value="P:antibiotic biosynthetic process"/>
    <property type="evidence" value="ECO:0007669"/>
    <property type="project" value="UniProtKB-ARBA"/>
</dbReference>
<organism evidence="3 4">
    <name type="scientific">Catenuloplanes indicus</name>
    <dbReference type="NCBI Taxonomy" id="137267"/>
    <lineage>
        <taxon>Bacteria</taxon>
        <taxon>Bacillati</taxon>
        <taxon>Actinomycetota</taxon>
        <taxon>Actinomycetes</taxon>
        <taxon>Micromonosporales</taxon>
        <taxon>Micromonosporaceae</taxon>
        <taxon>Catenuloplanes</taxon>
    </lineage>
</organism>
<dbReference type="RefSeq" id="WP_307241223.1">
    <property type="nucleotide sequence ID" value="NZ_JAUSUZ010000001.1"/>
</dbReference>
<feature type="domain" description="Erythromycin biosynthesis protein CIII-like C-terminal" evidence="2">
    <location>
        <begin position="230"/>
        <end position="371"/>
    </location>
</feature>
<dbReference type="InterPro" id="IPR035595">
    <property type="entry name" value="UDP_glycos_trans_CS"/>
</dbReference>
<dbReference type="PANTHER" id="PTHR48050:SF13">
    <property type="entry name" value="STEROL 3-BETA-GLUCOSYLTRANSFERASE UGT80A2"/>
    <property type="match status" value="1"/>
</dbReference>
<dbReference type="GO" id="GO:0008194">
    <property type="term" value="F:UDP-glycosyltransferase activity"/>
    <property type="evidence" value="ECO:0007669"/>
    <property type="project" value="InterPro"/>
</dbReference>
<proteinExistence type="predicted"/>
<dbReference type="PANTHER" id="PTHR48050">
    <property type="entry name" value="STEROL 3-BETA-GLUCOSYLTRANSFERASE"/>
    <property type="match status" value="1"/>
</dbReference>
<sequence>MRILFSFIGGFGHFLPLVPIARAAQRAGHTVAVLGGPQMAGAIRDAGFVPLSDGGPPPAEPRPEREPLAPLDLERERRVITDHFIRKSGRERAAQILELADRWRPDLIVCDEVNVGAMIAAEKLGLPYATVVVLVAGSFMQAGYTAEAIGEVRAEFGLPPDRELAMLGRHLMLEPAPPGFRDPAFPLPPTARAIRPASALPVPAERGERPLIYFTLGTAFNTESGDLFERMLAGLRELPADLVMTVGRHIDPAVFGPQPPHVRIERFVPQDELLHRCDLVISHGGSGSVLGAIAHGLPMLLTPLGADQPDNGARVEALGLGRVLHAETVKPERAAAEVAAVLADDGYRQRVRDLRAGWESLPGPDEAVAMLASIGLS</sequence>
<dbReference type="InterPro" id="IPR010610">
    <property type="entry name" value="EryCIII-like_C"/>
</dbReference>
<keyword evidence="1" id="KW-0808">Transferase</keyword>